<accession>A0AAE0N1K5</accession>
<protein>
    <submittedName>
        <fullName evidence="1">Uncharacterized protein</fullName>
    </submittedName>
</protein>
<reference evidence="1" key="2">
    <citation type="submission" date="2023-06" db="EMBL/GenBank/DDBJ databases">
        <authorList>
            <consortium name="Lawrence Berkeley National Laboratory"/>
            <person name="Haridas S."/>
            <person name="Hensen N."/>
            <person name="Bonometti L."/>
            <person name="Westerberg I."/>
            <person name="Brannstrom I.O."/>
            <person name="Guillou S."/>
            <person name="Cros-Aarteil S."/>
            <person name="Calhoun S."/>
            <person name="Kuo A."/>
            <person name="Mondo S."/>
            <person name="Pangilinan J."/>
            <person name="Riley R."/>
            <person name="Labutti K."/>
            <person name="Andreopoulos B."/>
            <person name="Lipzen A."/>
            <person name="Chen C."/>
            <person name="Yanf M."/>
            <person name="Daum C."/>
            <person name="Ng V."/>
            <person name="Clum A."/>
            <person name="Steindorff A."/>
            <person name="Ohm R."/>
            <person name="Martin F."/>
            <person name="Silar P."/>
            <person name="Natvig D."/>
            <person name="Lalanne C."/>
            <person name="Gautier V."/>
            <person name="Ament-Velasquez S.L."/>
            <person name="Kruys A."/>
            <person name="Hutchinson M.I."/>
            <person name="Powell A.J."/>
            <person name="Barry K."/>
            <person name="Miller A.N."/>
            <person name="Grigoriev I.V."/>
            <person name="Debuchy R."/>
            <person name="Gladieux P."/>
            <person name="Thoren M.H."/>
            <person name="Johannesson H."/>
        </authorList>
    </citation>
    <scope>NUCLEOTIDE SEQUENCE</scope>
    <source>
        <strain evidence="1">CBS 958.72</strain>
    </source>
</reference>
<keyword evidence="2" id="KW-1185">Reference proteome</keyword>
<reference evidence="1" key="1">
    <citation type="journal article" date="2023" name="Mol. Phylogenet. Evol.">
        <title>Genome-scale phylogeny and comparative genomics of the fungal order Sordariales.</title>
        <authorList>
            <person name="Hensen N."/>
            <person name="Bonometti L."/>
            <person name="Westerberg I."/>
            <person name="Brannstrom I.O."/>
            <person name="Guillou S."/>
            <person name="Cros-Aarteil S."/>
            <person name="Calhoun S."/>
            <person name="Haridas S."/>
            <person name="Kuo A."/>
            <person name="Mondo S."/>
            <person name="Pangilinan J."/>
            <person name="Riley R."/>
            <person name="LaButti K."/>
            <person name="Andreopoulos B."/>
            <person name="Lipzen A."/>
            <person name="Chen C."/>
            <person name="Yan M."/>
            <person name="Daum C."/>
            <person name="Ng V."/>
            <person name="Clum A."/>
            <person name="Steindorff A."/>
            <person name="Ohm R.A."/>
            <person name="Martin F."/>
            <person name="Silar P."/>
            <person name="Natvig D.O."/>
            <person name="Lalanne C."/>
            <person name="Gautier V."/>
            <person name="Ament-Velasquez S.L."/>
            <person name="Kruys A."/>
            <person name="Hutchinson M.I."/>
            <person name="Powell A.J."/>
            <person name="Barry K."/>
            <person name="Miller A.N."/>
            <person name="Grigoriev I.V."/>
            <person name="Debuchy R."/>
            <person name="Gladieux P."/>
            <person name="Hiltunen Thoren M."/>
            <person name="Johannesson H."/>
        </authorList>
    </citation>
    <scope>NUCLEOTIDE SEQUENCE</scope>
    <source>
        <strain evidence="1">CBS 958.72</strain>
    </source>
</reference>
<gene>
    <name evidence="1" type="ORF">B0T24DRAFT_635653</name>
</gene>
<proteinExistence type="predicted"/>
<dbReference type="AlphaFoldDB" id="A0AAE0N1K5"/>
<organism evidence="1 2">
    <name type="scientific">Lasiosphaeria ovina</name>
    <dbReference type="NCBI Taxonomy" id="92902"/>
    <lineage>
        <taxon>Eukaryota</taxon>
        <taxon>Fungi</taxon>
        <taxon>Dikarya</taxon>
        <taxon>Ascomycota</taxon>
        <taxon>Pezizomycotina</taxon>
        <taxon>Sordariomycetes</taxon>
        <taxon>Sordariomycetidae</taxon>
        <taxon>Sordariales</taxon>
        <taxon>Lasiosphaeriaceae</taxon>
        <taxon>Lasiosphaeria</taxon>
    </lineage>
</organism>
<comment type="caution">
    <text evidence="1">The sequence shown here is derived from an EMBL/GenBank/DDBJ whole genome shotgun (WGS) entry which is preliminary data.</text>
</comment>
<name>A0AAE0N1K5_9PEZI</name>
<evidence type="ECO:0000313" key="2">
    <source>
        <dbReference type="Proteomes" id="UP001287356"/>
    </source>
</evidence>
<sequence>MTSLEIERKLLEVIRPHERITALKGFTDKRIYLESATNGTVAEYMLESGKPLPSVKRRLAWCREAAEGVTWIYATTSPPLEALRRTGWMDGRPVHR</sequence>
<dbReference type="Proteomes" id="UP001287356">
    <property type="component" value="Unassembled WGS sequence"/>
</dbReference>
<evidence type="ECO:0000313" key="1">
    <source>
        <dbReference type="EMBL" id="KAK3367362.1"/>
    </source>
</evidence>
<dbReference type="EMBL" id="JAULSN010000007">
    <property type="protein sequence ID" value="KAK3367362.1"/>
    <property type="molecule type" value="Genomic_DNA"/>
</dbReference>